<evidence type="ECO:0000313" key="3">
    <source>
        <dbReference type="Proteomes" id="UP000315889"/>
    </source>
</evidence>
<proteinExistence type="predicted"/>
<gene>
    <name evidence="2" type="ORF">EVB03_05640</name>
</gene>
<evidence type="ECO:0000313" key="2">
    <source>
        <dbReference type="EMBL" id="RZO20079.1"/>
    </source>
</evidence>
<dbReference type="PROSITE" id="PS51257">
    <property type="entry name" value="PROKAR_LIPOPROTEIN"/>
    <property type="match status" value="1"/>
</dbReference>
<accession>A0A520MFS5</accession>
<dbReference type="AlphaFoldDB" id="A0A520MFS5"/>
<dbReference type="EMBL" id="SHBP01000006">
    <property type="protein sequence ID" value="RZO20079.1"/>
    <property type="molecule type" value="Genomic_DNA"/>
</dbReference>
<sequence>MIKIKKIELSSIIQGLQQIKVLILAAIIVSSVGCASNNAKYNEAVIESVIDQKDVILATGYGVISIQEGDSPAHQRLLSIRASKLDAYRALMEQVYGQYLDTTTTVAEMVVQSDSFRSRVQGIVYGARLVSITTVGEDTYETTLSLDNKIVSDLRKLYLASTSSPKMARS</sequence>
<protein>
    <recommendedName>
        <fullName evidence="1">Lipoprotein LPP20-like domain-containing protein</fullName>
    </recommendedName>
</protein>
<dbReference type="Pfam" id="PF02169">
    <property type="entry name" value="LPP20"/>
    <property type="match status" value="1"/>
</dbReference>
<name>A0A520MFS5_9GAMM</name>
<feature type="domain" description="Lipoprotein LPP20-like" evidence="1">
    <location>
        <begin position="73"/>
        <end position="146"/>
    </location>
</feature>
<reference evidence="2 3" key="1">
    <citation type="submission" date="2019-02" db="EMBL/GenBank/DDBJ databases">
        <title>Prokaryotic population dynamics and viral predation in marine succession experiment using metagenomics: the confinement effect.</title>
        <authorList>
            <person name="Haro-Moreno J.M."/>
            <person name="Rodriguez-Valera F."/>
            <person name="Lopez-Perez M."/>
        </authorList>
    </citation>
    <scope>NUCLEOTIDE SEQUENCE [LARGE SCALE GENOMIC DNA]</scope>
    <source>
        <strain evidence="2">MED-G170</strain>
    </source>
</reference>
<dbReference type="Proteomes" id="UP000315889">
    <property type="component" value="Unassembled WGS sequence"/>
</dbReference>
<organism evidence="2 3">
    <name type="scientific">SAR92 clade bacterium</name>
    <dbReference type="NCBI Taxonomy" id="2315479"/>
    <lineage>
        <taxon>Bacteria</taxon>
        <taxon>Pseudomonadati</taxon>
        <taxon>Pseudomonadota</taxon>
        <taxon>Gammaproteobacteria</taxon>
        <taxon>Cellvibrionales</taxon>
        <taxon>Porticoccaceae</taxon>
        <taxon>SAR92 clade</taxon>
    </lineage>
</organism>
<dbReference type="InterPro" id="IPR024952">
    <property type="entry name" value="LPP20-like_dom"/>
</dbReference>
<evidence type="ECO:0000259" key="1">
    <source>
        <dbReference type="Pfam" id="PF02169"/>
    </source>
</evidence>
<comment type="caution">
    <text evidence="2">The sequence shown here is derived from an EMBL/GenBank/DDBJ whole genome shotgun (WGS) entry which is preliminary data.</text>
</comment>